<reference evidence="6" key="1">
    <citation type="journal article" date="2019" name="Int. J. Syst. Evol. Microbiol.">
        <title>The Global Catalogue of Microorganisms (GCM) 10K type strain sequencing project: providing services to taxonomists for standard genome sequencing and annotation.</title>
        <authorList>
            <consortium name="The Broad Institute Genomics Platform"/>
            <consortium name="The Broad Institute Genome Sequencing Center for Infectious Disease"/>
            <person name="Wu L."/>
            <person name="Ma J."/>
        </authorList>
    </citation>
    <scope>NUCLEOTIDE SEQUENCE [LARGE SCALE GENOMIC DNA]</scope>
    <source>
        <strain evidence="6">JCM 15910</strain>
    </source>
</reference>
<keyword evidence="6" id="KW-1185">Reference proteome</keyword>
<sequence length="322" mass="33475">MIRPWLTLLLGLALAPAASAQLVKAPWPSFLSAEARAGLEANDARPPEPATIEGRRARADAIQQEIGAPRLARYGVTMKDDVIAGVPVRFFTPAKGAAKDPVLLNLHGGGFLVDAGSISENAAVAALTGYRVVAVRYRLAPENGFPAGVEDAVAVYRALLKEHDPKAIGVYGTSAGAILSAELVARLRADKLPQPAALGFFSGAADLSAVGDSAGLFADASGVDALARLYAGERTTHDPLVSPQRGDLAGWPATLCLASTRDFLLSGTADFCRALDGAGSPAKLIVFDGLPHAFWAYIDAPETDAAFAVMARFFIASLGAEK</sequence>
<evidence type="ECO:0000256" key="2">
    <source>
        <dbReference type="ARBA" id="ARBA00022801"/>
    </source>
</evidence>
<dbReference type="EMBL" id="BAAAFE010000007">
    <property type="protein sequence ID" value="GAA0863719.1"/>
    <property type="molecule type" value="Genomic_DNA"/>
</dbReference>
<evidence type="ECO:0000313" key="5">
    <source>
        <dbReference type="EMBL" id="GAA0863719.1"/>
    </source>
</evidence>
<dbReference type="Proteomes" id="UP001500738">
    <property type="component" value="Unassembled WGS sequence"/>
</dbReference>
<dbReference type="PANTHER" id="PTHR48081:SF30">
    <property type="entry name" value="ACETYL-HYDROLASE LIPR-RELATED"/>
    <property type="match status" value="1"/>
</dbReference>
<dbReference type="InterPro" id="IPR029058">
    <property type="entry name" value="AB_hydrolase_fold"/>
</dbReference>
<accession>A0ABP3XDH8</accession>
<dbReference type="RefSeq" id="WP_054588735.1">
    <property type="nucleotide sequence ID" value="NZ_BAAAFE010000007.1"/>
</dbReference>
<dbReference type="InterPro" id="IPR013094">
    <property type="entry name" value="AB_hydrolase_3"/>
</dbReference>
<evidence type="ECO:0000256" key="3">
    <source>
        <dbReference type="SAM" id="SignalP"/>
    </source>
</evidence>
<organism evidence="5 6">
    <name type="scientific">Sphingopyxis soli</name>
    <dbReference type="NCBI Taxonomy" id="592051"/>
    <lineage>
        <taxon>Bacteria</taxon>
        <taxon>Pseudomonadati</taxon>
        <taxon>Pseudomonadota</taxon>
        <taxon>Alphaproteobacteria</taxon>
        <taxon>Sphingomonadales</taxon>
        <taxon>Sphingomonadaceae</taxon>
        <taxon>Sphingopyxis</taxon>
    </lineage>
</organism>
<gene>
    <name evidence="5" type="ORF">GCM10009115_15340</name>
</gene>
<name>A0ABP3XDH8_9SPHN</name>
<feature type="signal peptide" evidence="3">
    <location>
        <begin position="1"/>
        <end position="20"/>
    </location>
</feature>
<dbReference type="Pfam" id="PF07859">
    <property type="entry name" value="Abhydrolase_3"/>
    <property type="match status" value="1"/>
</dbReference>
<evidence type="ECO:0000313" key="6">
    <source>
        <dbReference type="Proteomes" id="UP001500738"/>
    </source>
</evidence>
<feature type="chain" id="PRO_5047004296" evidence="3">
    <location>
        <begin position="21"/>
        <end position="322"/>
    </location>
</feature>
<feature type="domain" description="Alpha/beta hydrolase fold-3" evidence="4">
    <location>
        <begin position="103"/>
        <end position="295"/>
    </location>
</feature>
<keyword evidence="3" id="KW-0732">Signal</keyword>
<dbReference type="InterPro" id="IPR050300">
    <property type="entry name" value="GDXG_lipolytic_enzyme"/>
</dbReference>
<comment type="caution">
    <text evidence="5">The sequence shown here is derived from an EMBL/GenBank/DDBJ whole genome shotgun (WGS) entry which is preliminary data.</text>
</comment>
<dbReference type="SUPFAM" id="SSF53474">
    <property type="entry name" value="alpha/beta-Hydrolases"/>
    <property type="match status" value="1"/>
</dbReference>
<dbReference type="Gene3D" id="3.40.50.1820">
    <property type="entry name" value="alpha/beta hydrolase"/>
    <property type="match status" value="1"/>
</dbReference>
<evidence type="ECO:0000256" key="1">
    <source>
        <dbReference type="ARBA" id="ARBA00010515"/>
    </source>
</evidence>
<dbReference type="GO" id="GO:0016787">
    <property type="term" value="F:hydrolase activity"/>
    <property type="evidence" value="ECO:0007669"/>
    <property type="project" value="UniProtKB-KW"/>
</dbReference>
<protein>
    <submittedName>
        <fullName evidence="5">Alpha/beta hydrolase</fullName>
    </submittedName>
</protein>
<comment type="similarity">
    <text evidence="1">Belongs to the 'GDXG' lipolytic enzyme family.</text>
</comment>
<keyword evidence="2 5" id="KW-0378">Hydrolase</keyword>
<proteinExistence type="inferred from homology"/>
<evidence type="ECO:0000259" key="4">
    <source>
        <dbReference type="Pfam" id="PF07859"/>
    </source>
</evidence>
<dbReference type="PANTHER" id="PTHR48081">
    <property type="entry name" value="AB HYDROLASE SUPERFAMILY PROTEIN C4A8.06C"/>
    <property type="match status" value="1"/>
</dbReference>